<evidence type="ECO:0000313" key="5">
    <source>
        <dbReference type="EMBL" id="KAA8484689.1"/>
    </source>
</evidence>
<dbReference type="AlphaFoldDB" id="A0A5M9HDY0"/>
<protein>
    <submittedName>
        <fullName evidence="5">Peptidoglycan DD-metalloendopeptidase family protein</fullName>
    </submittedName>
</protein>
<dbReference type="SUPFAM" id="SSF51261">
    <property type="entry name" value="Duplicated hybrid motif"/>
    <property type="match status" value="1"/>
</dbReference>
<dbReference type="Gene3D" id="6.10.250.3150">
    <property type="match status" value="1"/>
</dbReference>
<keyword evidence="6" id="KW-1185">Reference proteome</keyword>
<keyword evidence="2" id="KW-0175">Coiled coil</keyword>
<evidence type="ECO:0000256" key="2">
    <source>
        <dbReference type="SAM" id="Coils"/>
    </source>
</evidence>
<dbReference type="Proteomes" id="UP000322918">
    <property type="component" value="Unassembled WGS sequence"/>
</dbReference>
<keyword evidence="1" id="KW-0732">Signal</keyword>
<feature type="domain" description="M23ase beta-sheet core" evidence="4">
    <location>
        <begin position="318"/>
        <end position="409"/>
    </location>
</feature>
<sequence>MSLIRLFLCFAFLIIGGSVFAQSSSELKRRKEALTREIEMLRRSQSKVASSKRLSLKQINALNAQIRLREEKIRTINSEIRLLDNQISENTNTVRSLQSQLKKLKKEYAAMVLFAFRNQSAYSKLMFIFASKDFNQAYKRLKYLQQFGDYRQKQAQYIEQTQKSLGAKIVELDHNKREKSTLLSDQQNEKSTLGKEKNNQSVQLSRLSKQEKQLRQELLQKQKEVARLNRAIQNAINKEIEEERRRAEAAAKEAAERSGTTAKPVASGSGVLAATPEAARLSSDFLSNRGRLPWPVSVGTIVERFGNHGYGVNVTVENNGVDIKTSEGATVRAVFSGEVRSVYNIGGQYAVLIRHGEYFTVYSNLRTVSVSKGQKVAVKQSIGTVITDPVDGTTQLHFEVRKGALPMNPEGWLAN</sequence>
<feature type="compositionally biased region" description="Basic and acidic residues" evidence="3">
    <location>
        <begin position="247"/>
        <end position="256"/>
    </location>
</feature>
<dbReference type="InterPro" id="IPR050570">
    <property type="entry name" value="Cell_wall_metabolism_enzyme"/>
</dbReference>
<dbReference type="InterPro" id="IPR016047">
    <property type="entry name" value="M23ase_b-sheet_dom"/>
</dbReference>
<reference evidence="5 6" key="1">
    <citation type="submission" date="2019-09" db="EMBL/GenBank/DDBJ databases">
        <title>Pararcticibacter amylolyticus gen. nov., sp. nov., isolated from a rottenly hemp rope, and reclassification of Pedobacter tournemirensis as Pararcticibacter tournemirensis comb. nov.</title>
        <authorList>
            <person name="Cai Y."/>
        </authorList>
    </citation>
    <scope>NUCLEOTIDE SEQUENCE [LARGE SCALE GENOMIC DNA]</scope>
    <source>
        <strain evidence="5 6">TF5-37.2-LB10</strain>
    </source>
</reference>
<evidence type="ECO:0000313" key="6">
    <source>
        <dbReference type="Proteomes" id="UP000322918"/>
    </source>
</evidence>
<feature type="coiled-coil region" evidence="2">
    <location>
        <begin position="24"/>
        <end position="107"/>
    </location>
</feature>
<accession>A0A5M9HDY0</accession>
<organism evidence="5 6">
    <name type="scientific">Arcticibacter tournemirensis</name>
    <dbReference type="NCBI Taxonomy" id="699437"/>
    <lineage>
        <taxon>Bacteria</taxon>
        <taxon>Pseudomonadati</taxon>
        <taxon>Bacteroidota</taxon>
        <taxon>Sphingobacteriia</taxon>
        <taxon>Sphingobacteriales</taxon>
        <taxon>Sphingobacteriaceae</taxon>
        <taxon>Arcticibacter</taxon>
    </lineage>
</organism>
<proteinExistence type="predicted"/>
<comment type="caution">
    <text evidence="5">The sequence shown here is derived from an EMBL/GenBank/DDBJ whole genome shotgun (WGS) entry which is preliminary data.</text>
</comment>
<feature type="region of interest" description="Disordered" evidence="3">
    <location>
        <begin position="178"/>
        <end position="203"/>
    </location>
</feature>
<gene>
    <name evidence="5" type="ORF">F1649_05815</name>
</gene>
<dbReference type="PANTHER" id="PTHR21666:SF289">
    <property type="entry name" value="L-ALA--D-GLU ENDOPEPTIDASE"/>
    <property type="match status" value="1"/>
</dbReference>
<dbReference type="Gene3D" id="2.70.70.10">
    <property type="entry name" value="Glucose Permease (Domain IIA)"/>
    <property type="match status" value="1"/>
</dbReference>
<dbReference type="PANTHER" id="PTHR21666">
    <property type="entry name" value="PEPTIDASE-RELATED"/>
    <property type="match status" value="1"/>
</dbReference>
<dbReference type="Pfam" id="PF01551">
    <property type="entry name" value="Peptidase_M23"/>
    <property type="match status" value="1"/>
</dbReference>
<feature type="region of interest" description="Disordered" evidence="3">
    <location>
        <begin position="247"/>
        <end position="269"/>
    </location>
</feature>
<evidence type="ECO:0000256" key="1">
    <source>
        <dbReference type="ARBA" id="ARBA00022729"/>
    </source>
</evidence>
<dbReference type="EMBL" id="VWNE01000007">
    <property type="protein sequence ID" value="KAA8484689.1"/>
    <property type="molecule type" value="Genomic_DNA"/>
</dbReference>
<evidence type="ECO:0000259" key="4">
    <source>
        <dbReference type="Pfam" id="PF01551"/>
    </source>
</evidence>
<feature type="compositionally biased region" description="Polar residues" evidence="3">
    <location>
        <begin position="181"/>
        <end position="191"/>
    </location>
</feature>
<dbReference type="CDD" id="cd12797">
    <property type="entry name" value="M23_peptidase"/>
    <property type="match status" value="1"/>
</dbReference>
<name>A0A5M9HDY0_9SPHI</name>
<dbReference type="RefSeq" id="WP_141816866.1">
    <property type="nucleotide sequence ID" value="NZ_VFPL01000002.1"/>
</dbReference>
<evidence type="ECO:0000256" key="3">
    <source>
        <dbReference type="SAM" id="MobiDB-lite"/>
    </source>
</evidence>
<dbReference type="OrthoDB" id="9815884at2"/>
<dbReference type="GO" id="GO:0004222">
    <property type="term" value="F:metalloendopeptidase activity"/>
    <property type="evidence" value="ECO:0007669"/>
    <property type="project" value="TreeGrafter"/>
</dbReference>
<dbReference type="InterPro" id="IPR011055">
    <property type="entry name" value="Dup_hybrid_motif"/>
</dbReference>